<dbReference type="PROSITE" id="PS51257">
    <property type="entry name" value="PROKAR_LIPOPROTEIN"/>
    <property type="match status" value="1"/>
</dbReference>
<dbReference type="Proteomes" id="UP000886602">
    <property type="component" value="Unassembled WGS sequence"/>
</dbReference>
<dbReference type="PANTHER" id="PTHR34606:SF4">
    <property type="entry name" value="OUTER MEMBRANE LIPOPROTEIN DOLP"/>
    <property type="match status" value="1"/>
</dbReference>
<comment type="caution">
    <text evidence="3">The sequence shown here is derived from an EMBL/GenBank/DDBJ whole genome shotgun (WGS) entry which is preliminary data.</text>
</comment>
<evidence type="ECO:0000313" key="4">
    <source>
        <dbReference type="Proteomes" id="UP000886602"/>
    </source>
</evidence>
<evidence type="ECO:0000313" key="3">
    <source>
        <dbReference type="EMBL" id="MBK7422947.1"/>
    </source>
</evidence>
<protein>
    <submittedName>
        <fullName evidence="3">BON domain-containing protein</fullName>
    </submittedName>
</protein>
<dbReference type="AlphaFoldDB" id="A0A9D7F6J7"/>
<dbReference type="PANTHER" id="PTHR34606">
    <property type="entry name" value="BON DOMAIN-CONTAINING PROTEIN"/>
    <property type="match status" value="1"/>
</dbReference>
<dbReference type="InterPro" id="IPR007055">
    <property type="entry name" value="BON_dom"/>
</dbReference>
<dbReference type="SMART" id="SM00749">
    <property type="entry name" value="BON"/>
    <property type="match status" value="2"/>
</dbReference>
<accession>A0A9D7F6J7</accession>
<organism evidence="3 4">
    <name type="scientific">Candidatus Propionivibrio dominans</name>
    <dbReference type="NCBI Taxonomy" id="2954373"/>
    <lineage>
        <taxon>Bacteria</taxon>
        <taxon>Pseudomonadati</taxon>
        <taxon>Pseudomonadota</taxon>
        <taxon>Betaproteobacteria</taxon>
        <taxon>Rhodocyclales</taxon>
        <taxon>Rhodocyclaceae</taxon>
        <taxon>Propionivibrio</taxon>
    </lineage>
</organism>
<dbReference type="Pfam" id="PF04972">
    <property type="entry name" value="BON"/>
    <property type="match status" value="2"/>
</dbReference>
<evidence type="ECO:0000259" key="2">
    <source>
        <dbReference type="PROSITE" id="PS50914"/>
    </source>
</evidence>
<dbReference type="EMBL" id="JADJNC010000010">
    <property type="protein sequence ID" value="MBK7422947.1"/>
    <property type="molecule type" value="Genomic_DNA"/>
</dbReference>
<proteinExistence type="predicted"/>
<name>A0A9D7F6J7_9RHOO</name>
<dbReference type="PROSITE" id="PS50914">
    <property type="entry name" value="BON"/>
    <property type="match status" value="2"/>
</dbReference>
<keyword evidence="1" id="KW-0732">Signal</keyword>
<dbReference type="InterPro" id="IPR051686">
    <property type="entry name" value="Lipoprotein_DolP"/>
</dbReference>
<evidence type="ECO:0000256" key="1">
    <source>
        <dbReference type="ARBA" id="ARBA00022729"/>
    </source>
</evidence>
<feature type="domain" description="BON" evidence="2">
    <location>
        <begin position="124"/>
        <end position="191"/>
    </location>
</feature>
<dbReference type="Gene3D" id="3.30.1340.30">
    <property type="match status" value="2"/>
</dbReference>
<feature type="domain" description="BON" evidence="2">
    <location>
        <begin position="48"/>
        <end position="115"/>
    </location>
</feature>
<reference evidence="3" key="1">
    <citation type="submission" date="2020-10" db="EMBL/GenBank/DDBJ databases">
        <title>Connecting structure to function with the recovery of over 1000 high-quality activated sludge metagenome-assembled genomes encoding full-length rRNA genes using long-read sequencing.</title>
        <authorList>
            <person name="Singleton C.M."/>
            <person name="Petriglieri F."/>
            <person name="Kristensen J.M."/>
            <person name="Kirkegaard R.H."/>
            <person name="Michaelsen T.Y."/>
            <person name="Andersen M.H."/>
            <person name="Karst S.M."/>
            <person name="Dueholm M.S."/>
            <person name="Nielsen P.H."/>
            <person name="Albertsen M."/>
        </authorList>
    </citation>
    <scope>NUCLEOTIDE SEQUENCE</scope>
    <source>
        <strain evidence="3">EsbW_18-Q3-R4-48_MAXAC.044</strain>
    </source>
</reference>
<dbReference type="InterPro" id="IPR014004">
    <property type="entry name" value="Transpt-assoc_nodulatn_dom_bac"/>
</dbReference>
<sequence length="216" mass="22930">MKKHVIAALLLGATALPLLQGCVPVIAAGATAGALSAFDRRSLGTQTEDETIEWKSSARVGEKLGDKVHINFTSFNRKVLLTGEVPSAEDKAEAERIVSDVNNVQGVYNELTVGPVSSFSDRSNDSYITSKVKGRMIDSGKFNPVHVKVVTEAGVVFLLGMVTQPEADSAISVARTTSGVKKVVNLLEIITPARARELDITQSNSSKPAPAETKTP</sequence>
<gene>
    <name evidence="3" type="ORF">IPJ48_07560</name>
</gene>